<feature type="domain" description="Ima1 N-terminal" evidence="8">
    <location>
        <begin position="6"/>
        <end position="133"/>
    </location>
</feature>
<name>A0AAI9E8Y6_9PEZI</name>
<dbReference type="GO" id="GO:0034992">
    <property type="term" value="C:microtubule organizing center attachment site"/>
    <property type="evidence" value="ECO:0007669"/>
    <property type="project" value="TreeGrafter"/>
</dbReference>
<feature type="region of interest" description="Disordered" evidence="6">
    <location>
        <begin position="40"/>
        <end position="61"/>
    </location>
</feature>
<feature type="transmembrane region" description="Helical" evidence="7">
    <location>
        <begin position="256"/>
        <end position="275"/>
    </location>
</feature>
<dbReference type="GO" id="GO:0044732">
    <property type="term" value="C:mitotic spindle pole body"/>
    <property type="evidence" value="ECO:0007669"/>
    <property type="project" value="TreeGrafter"/>
</dbReference>
<dbReference type="GO" id="GO:0005637">
    <property type="term" value="C:nuclear inner membrane"/>
    <property type="evidence" value="ECO:0007669"/>
    <property type="project" value="UniProtKB-SubCell"/>
</dbReference>
<proteinExistence type="predicted"/>
<feature type="compositionally biased region" description="Polar residues" evidence="6">
    <location>
        <begin position="419"/>
        <end position="431"/>
    </location>
</feature>
<evidence type="ECO:0000256" key="1">
    <source>
        <dbReference type="ARBA" id="ARBA00004473"/>
    </source>
</evidence>
<evidence type="ECO:0000256" key="5">
    <source>
        <dbReference type="ARBA" id="ARBA00023242"/>
    </source>
</evidence>
<gene>
    <name evidence="9" type="ORF">LECACI_7A004429</name>
</gene>
<dbReference type="EMBL" id="CAVMBE010000024">
    <property type="protein sequence ID" value="CAK4010747.1"/>
    <property type="molecule type" value="Genomic_DNA"/>
</dbReference>
<reference evidence="9" key="1">
    <citation type="submission" date="2023-11" db="EMBL/GenBank/DDBJ databases">
        <authorList>
            <person name="Alioto T."/>
            <person name="Alioto T."/>
            <person name="Gomez Garrido J."/>
        </authorList>
    </citation>
    <scope>NUCLEOTIDE SEQUENCE</scope>
</reference>
<evidence type="ECO:0000256" key="6">
    <source>
        <dbReference type="SAM" id="MobiDB-lite"/>
    </source>
</evidence>
<dbReference type="AlphaFoldDB" id="A0AAI9E8Y6"/>
<comment type="subcellular location">
    <subcellularLocation>
        <location evidence="1">Nucleus inner membrane</location>
        <topology evidence="1">Multi-pass membrane protein</topology>
    </subcellularLocation>
</comment>
<evidence type="ECO:0000256" key="7">
    <source>
        <dbReference type="SAM" id="Phobius"/>
    </source>
</evidence>
<dbReference type="PANTHER" id="PTHR28538">
    <property type="entry name" value="INTEGRAL INNER NUCLEAR MEMBRANE PROTEIN IMA1"/>
    <property type="match status" value="1"/>
</dbReference>
<sequence>MFVSRVRCHFCGTKSQHSRSVLEFQCSFCEAVNYFDGNGNVTDPPSTRTSHESPPQARPKTFTRPLSETLEHQQKQAFCRTCTQNQLLYSETLSNYLPDESHPQYKQYEKALPKFRTDLEKRYPLICKNCAPAAQAKINRADYYGMTQNAAKLCAATKKRGGQPAHRTRDDGGKMLMRFSLNLVSLALFLGLSAQMIYHVYAILTLLLAAAPITTESLDSQGLYNGVDVASTFPPSIHECAQQSLRLRFNTSCYQLFSNLITYTLAIAIAGLWYNPGLKAKYHHTHRYEAVKGQKNYFFMQLIGLGLRSWAWFTLSNPSFTAKLNKEQLMAMHGFVILFTLIAQALANRSIEPIVWTIKGKIMPRPEEQDVLGQYAGPAAEHHTPKASEKDPLRYLRKQARGPFDINRLAPEYAKKKTNSSTRSYHQQPSPEYSDDENDLDAMETDYRPVMRSAQSSFGAGPALQPLRPYENDYQSSFAFNGGMTDEIFGLQTQMRQENERRQWEQQQQLSYNPPLRQKSPFYGNLPPAPMSMERRLRNPITRPVEAEQVPLSQRPNFMQQMRAGIKPVQFPEKGSNFEIKQSSWTLPSDSQEIGLEERFKDTFKLDDAAPNGQSPTKGGFFGFFGL</sequence>
<dbReference type="Proteomes" id="UP001296104">
    <property type="component" value="Unassembled WGS sequence"/>
</dbReference>
<evidence type="ECO:0000256" key="2">
    <source>
        <dbReference type="ARBA" id="ARBA00022692"/>
    </source>
</evidence>
<keyword evidence="3 7" id="KW-1133">Transmembrane helix</keyword>
<evidence type="ECO:0000313" key="9">
    <source>
        <dbReference type="EMBL" id="CAK4010747.1"/>
    </source>
</evidence>
<dbReference type="Pfam" id="PF09779">
    <property type="entry name" value="Ima1_N"/>
    <property type="match status" value="1"/>
</dbReference>
<dbReference type="GO" id="GO:0071765">
    <property type="term" value="P:nuclear inner membrane organization"/>
    <property type="evidence" value="ECO:0007669"/>
    <property type="project" value="InterPro"/>
</dbReference>
<evidence type="ECO:0000256" key="3">
    <source>
        <dbReference type="ARBA" id="ARBA00022989"/>
    </source>
</evidence>
<protein>
    <submittedName>
        <fullName evidence="9">Beta-glucosidase I</fullName>
    </submittedName>
</protein>
<comment type="caution">
    <text evidence="9">The sequence shown here is derived from an EMBL/GenBank/DDBJ whole genome shotgun (WGS) entry which is preliminary data.</text>
</comment>
<evidence type="ECO:0000259" key="8">
    <source>
        <dbReference type="Pfam" id="PF09779"/>
    </source>
</evidence>
<keyword evidence="10" id="KW-1185">Reference proteome</keyword>
<evidence type="ECO:0000313" key="10">
    <source>
        <dbReference type="Proteomes" id="UP001296104"/>
    </source>
</evidence>
<feature type="region of interest" description="Disordered" evidence="6">
    <location>
        <begin position="408"/>
        <end position="439"/>
    </location>
</feature>
<organism evidence="9 10">
    <name type="scientific">Lecanosticta acicola</name>
    <dbReference type="NCBI Taxonomy" id="111012"/>
    <lineage>
        <taxon>Eukaryota</taxon>
        <taxon>Fungi</taxon>
        <taxon>Dikarya</taxon>
        <taxon>Ascomycota</taxon>
        <taxon>Pezizomycotina</taxon>
        <taxon>Dothideomycetes</taxon>
        <taxon>Dothideomycetidae</taxon>
        <taxon>Mycosphaerellales</taxon>
        <taxon>Mycosphaerellaceae</taxon>
        <taxon>Lecanosticta</taxon>
    </lineage>
</organism>
<accession>A0AAI9E8Y6</accession>
<feature type="transmembrane region" description="Helical" evidence="7">
    <location>
        <begin position="296"/>
        <end position="315"/>
    </location>
</feature>
<dbReference type="GO" id="GO:0034506">
    <property type="term" value="C:chromosome, centromeric core domain"/>
    <property type="evidence" value="ECO:0007669"/>
    <property type="project" value="TreeGrafter"/>
</dbReference>
<evidence type="ECO:0000256" key="4">
    <source>
        <dbReference type="ARBA" id="ARBA00023136"/>
    </source>
</evidence>
<dbReference type="PANTHER" id="PTHR28538:SF1">
    <property type="entry name" value="INTEGRAL INNER NUCLEAR MEMBRANE PROTEIN IMA1"/>
    <property type="match status" value="1"/>
</dbReference>
<feature type="transmembrane region" description="Helical" evidence="7">
    <location>
        <begin position="330"/>
        <end position="347"/>
    </location>
</feature>
<dbReference type="InterPro" id="IPR042321">
    <property type="entry name" value="Ima1"/>
</dbReference>
<feature type="transmembrane region" description="Helical" evidence="7">
    <location>
        <begin position="183"/>
        <end position="211"/>
    </location>
</feature>
<keyword evidence="5" id="KW-0539">Nucleus</keyword>
<dbReference type="InterPro" id="IPR018617">
    <property type="entry name" value="Ima1_N"/>
</dbReference>
<keyword evidence="2 7" id="KW-0812">Transmembrane</keyword>
<keyword evidence="4 7" id="KW-0472">Membrane</keyword>